<name>A0ABR8PIZ7_9BACL</name>
<dbReference type="PANTHER" id="PTHR43201">
    <property type="entry name" value="ACYL-COA SYNTHETASE"/>
    <property type="match status" value="1"/>
</dbReference>
<gene>
    <name evidence="5" type="ORF">H9659_07295</name>
</gene>
<evidence type="ECO:0000256" key="2">
    <source>
        <dbReference type="ARBA" id="ARBA00022598"/>
    </source>
</evidence>
<feature type="domain" description="AMP-binding enzyme C-terminal" evidence="4">
    <location>
        <begin position="429"/>
        <end position="503"/>
    </location>
</feature>
<dbReference type="InterPro" id="IPR045851">
    <property type="entry name" value="AMP-bd_C_sf"/>
</dbReference>
<dbReference type="InterPro" id="IPR042099">
    <property type="entry name" value="ANL_N_sf"/>
</dbReference>
<accession>A0ABR8PIZ7</accession>
<dbReference type="SUPFAM" id="SSF56801">
    <property type="entry name" value="Acetyl-CoA synthetase-like"/>
    <property type="match status" value="1"/>
</dbReference>
<protein>
    <submittedName>
        <fullName evidence="5">AMP-binding protein</fullName>
    </submittedName>
</protein>
<evidence type="ECO:0000313" key="6">
    <source>
        <dbReference type="Proteomes" id="UP000659496"/>
    </source>
</evidence>
<comment type="similarity">
    <text evidence="1">Belongs to the ATP-dependent AMP-binding enzyme family.</text>
</comment>
<evidence type="ECO:0000259" key="4">
    <source>
        <dbReference type="Pfam" id="PF13193"/>
    </source>
</evidence>
<dbReference type="CDD" id="cd04433">
    <property type="entry name" value="AFD_class_I"/>
    <property type="match status" value="1"/>
</dbReference>
<evidence type="ECO:0000259" key="3">
    <source>
        <dbReference type="Pfam" id="PF00501"/>
    </source>
</evidence>
<dbReference type="InterPro" id="IPR020845">
    <property type="entry name" value="AMP-binding_CS"/>
</dbReference>
<dbReference type="Pfam" id="PF00501">
    <property type="entry name" value="AMP-binding"/>
    <property type="match status" value="1"/>
</dbReference>
<dbReference type="Proteomes" id="UP000659496">
    <property type="component" value="Unassembled WGS sequence"/>
</dbReference>
<reference evidence="5 6" key="1">
    <citation type="submission" date="2020-08" db="EMBL/GenBank/DDBJ databases">
        <title>A Genomic Blueprint of the Chicken Gut Microbiome.</title>
        <authorList>
            <person name="Gilroy R."/>
            <person name="Ravi A."/>
            <person name="Getino M."/>
            <person name="Pursley I."/>
            <person name="Horton D.L."/>
            <person name="Alikhan N.-F."/>
            <person name="Baker D."/>
            <person name="Gharbi K."/>
            <person name="Hall N."/>
            <person name="Watson M."/>
            <person name="Adriaenssens E.M."/>
            <person name="Foster-Nyarko E."/>
            <person name="Jarju S."/>
            <person name="Secka A."/>
            <person name="Antonio M."/>
            <person name="Oren A."/>
            <person name="Chaudhuri R."/>
            <person name="La Ragione R.M."/>
            <person name="Hildebrand F."/>
            <person name="Pallen M.J."/>
        </authorList>
    </citation>
    <scope>NUCLEOTIDE SEQUENCE [LARGE SCALE GENOMIC DNA]</scope>
    <source>
        <strain evidence="5 6">Sa3CUA8</strain>
    </source>
</reference>
<dbReference type="PROSITE" id="PS00455">
    <property type="entry name" value="AMP_BINDING"/>
    <property type="match status" value="1"/>
</dbReference>
<dbReference type="RefSeq" id="WP_191689279.1">
    <property type="nucleotide sequence ID" value="NZ_JACSQY010000004.1"/>
</dbReference>
<feature type="domain" description="AMP-dependent synthetase/ligase" evidence="3">
    <location>
        <begin position="44"/>
        <end position="387"/>
    </location>
</feature>
<evidence type="ECO:0000256" key="1">
    <source>
        <dbReference type="ARBA" id="ARBA00006432"/>
    </source>
</evidence>
<comment type="caution">
    <text evidence="5">The sequence shown here is derived from an EMBL/GenBank/DDBJ whole genome shotgun (WGS) entry which is preliminary data.</text>
</comment>
<dbReference type="Pfam" id="PF13193">
    <property type="entry name" value="AMP-binding_C"/>
    <property type="match status" value="1"/>
</dbReference>
<dbReference type="Gene3D" id="3.40.50.12780">
    <property type="entry name" value="N-terminal domain of ligase-like"/>
    <property type="match status" value="1"/>
</dbReference>
<dbReference type="EMBL" id="JACSQY010000004">
    <property type="protein sequence ID" value="MBD7908128.1"/>
    <property type="molecule type" value="Genomic_DNA"/>
</dbReference>
<dbReference type="InterPro" id="IPR025110">
    <property type="entry name" value="AMP-bd_C"/>
</dbReference>
<proteinExistence type="inferred from homology"/>
<sequence length="519" mass="57746">MQVRNLTHLLKEMKLLSPMGAVGFASSVAKHGVNIMTLLELAEKFHGDKIAIVDDQESISYSQLCKQCDILAFHLQQTYAIDKTKKVAFLCQNQSSVVKAIFSVARLGADIYLLNTEMGSSHFDELLKHHAFDLLIYDQVVSGLVDNSVYRNPKILSFHDDLHAINHMTCSESFVASKVKRTSAGKIVLLTSGTTGKPKKVIHQPSLFNYVQPFLTMVTKLKLTERKNVMIATPVYHGYGIAILLSFLALGKTVILSKGFSAEKVCTLIRTHEIEVITVVPLMIEKLLTQCDGGLTSLKCIASGGATLHPKLVQCIEEKLGQVLFNLYGTSESGLNCIATPEELSISRCTIGRVIQGSRLKILDEKKKEVVVGKIGQFYVKNKWSMKNKESRWISTGDLGYKDQHGLWYLCGRTDDMIVSAGENVYPIELEQLIRIHPLVKDVAVIGIEDDRFGQRLCAFIEPVNDELTSESFNNWLTGRAARYQMPKKVIILSSIPYTSLGKTDKKRLRAMTTGCVSL</sequence>
<keyword evidence="2" id="KW-0436">Ligase</keyword>
<dbReference type="PANTHER" id="PTHR43201:SF5">
    <property type="entry name" value="MEDIUM-CHAIN ACYL-COA LIGASE ACSF2, MITOCHONDRIAL"/>
    <property type="match status" value="1"/>
</dbReference>
<dbReference type="InterPro" id="IPR000873">
    <property type="entry name" value="AMP-dep_synth/lig_dom"/>
</dbReference>
<dbReference type="Gene3D" id="3.30.300.30">
    <property type="match status" value="1"/>
</dbReference>
<evidence type="ECO:0000313" key="5">
    <source>
        <dbReference type="EMBL" id="MBD7908128.1"/>
    </source>
</evidence>
<organism evidence="5 6">
    <name type="scientific">Sporosarcina gallistercoris</name>
    <dbReference type="NCBI Taxonomy" id="2762245"/>
    <lineage>
        <taxon>Bacteria</taxon>
        <taxon>Bacillati</taxon>
        <taxon>Bacillota</taxon>
        <taxon>Bacilli</taxon>
        <taxon>Bacillales</taxon>
        <taxon>Caryophanaceae</taxon>
        <taxon>Sporosarcina</taxon>
    </lineage>
</organism>
<keyword evidence="6" id="KW-1185">Reference proteome</keyword>